<proteinExistence type="predicted"/>
<feature type="transmembrane region" description="Helical" evidence="2">
    <location>
        <begin position="21"/>
        <end position="46"/>
    </location>
</feature>
<protein>
    <recommendedName>
        <fullName evidence="3">DUF6534 domain-containing protein</fullName>
    </recommendedName>
</protein>
<keyword evidence="5" id="KW-1185">Reference proteome</keyword>
<dbReference type="Pfam" id="PF20152">
    <property type="entry name" value="DUF6534"/>
    <property type="match status" value="1"/>
</dbReference>
<dbReference type="STRING" id="181874.A0A409YMC4"/>
<evidence type="ECO:0000313" key="4">
    <source>
        <dbReference type="EMBL" id="PPR03734.1"/>
    </source>
</evidence>
<evidence type="ECO:0000313" key="5">
    <source>
        <dbReference type="Proteomes" id="UP000284842"/>
    </source>
</evidence>
<feature type="transmembrane region" description="Helical" evidence="2">
    <location>
        <begin position="66"/>
        <end position="89"/>
    </location>
</feature>
<feature type="region of interest" description="Disordered" evidence="1">
    <location>
        <begin position="185"/>
        <end position="223"/>
    </location>
</feature>
<dbReference type="OrthoDB" id="3062533at2759"/>
<evidence type="ECO:0000256" key="2">
    <source>
        <dbReference type="SAM" id="Phobius"/>
    </source>
</evidence>
<dbReference type="AlphaFoldDB" id="A0A409YMC4"/>
<accession>A0A409YMC4</accession>
<dbReference type="PANTHER" id="PTHR40465:SF1">
    <property type="entry name" value="DUF6534 DOMAIN-CONTAINING PROTEIN"/>
    <property type="match status" value="1"/>
</dbReference>
<dbReference type="InterPro" id="IPR045339">
    <property type="entry name" value="DUF6534"/>
</dbReference>
<organism evidence="4 5">
    <name type="scientific">Panaeolus cyanescens</name>
    <dbReference type="NCBI Taxonomy" id="181874"/>
    <lineage>
        <taxon>Eukaryota</taxon>
        <taxon>Fungi</taxon>
        <taxon>Dikarya</taxon>
        <taxon>Basidiomycota</taxon>
        <taxon>Agaricomycotina</taxon>
        <taxon>Agaricomycetes</taxon>
        <taxon>Agaricomycetidae</taxon>
        <taxon>Agaricales</taxon>
        <taxon>Agaricineae</taxon>
        <taxon>Galeropsidaceae</taxon>
        <taxon>Panaeolus</taxon>
    </lineage>
</organism>
<gene>
    <name evidence="4" type="ORF">CVT24_007382</name>
</gene>
<keyword evidence="2" id="KW-0812">Transmembrane</keyword>
<feature type="transmembrane region" description="Helical" evidence="2">
    <location>
        <begin position="110"/>
        <end position="129"/>
    </location>
</feature>
<evidence type="ECO:0000256" key="1">
    <source>
        <dbReference type="SAM" id="MobiDB-lite"/>
    </source>
</evidence>
<feature type="transmembrane region" description="Helical" evidence="2">
    <location>
        <begin position="135"/>
        <end position="158"/>
    </location>
</feature>
<keyword evidence="2" id="KW-1133">Transmembrane helix</keyword>
<sequence length="278" mass="30327">MVSASVFQCFMVTRYFRLSGNWILSFIIFLLIGTSFGSTVHLLSIYQTVIPALFSEQAASFYSARFIVLVLATAMTTDILISAALIWQLHTTEVISPHTKSLIHRISTQTIKTGTIPCLFAMVVLITYLAYKDGSVSVCFAFMLGRVYTLTMLFTLIFRDSLATGNETIPGITFLDVERAGRGQDTMRGNGLVSNGDVEHGGTTMRTMDSTEVGDSPNSKLTHSIHSVRNGSIKEKETQHLNGSLVQDSLLSTGTPESEKKQQGEAPSPSVVSEPAKN</sequence>
<comment type="caution">
    <text evidence="4">The sequence shown here is derived from an EMBL/GenBank/DDBJ whole genome shotgun (WGS) entry which is preliminary data.</text>
</comment>
<dbReference type="PANTHER" id="PTHR40465">
    <property type="entry name" value="CHROMOSOME 1, WHOLE GENOME SHOTGUN SEQUENCE"/>
    <property type="match status" value="1"/>
</dbReference>
<feature type="region of interest" description="Disordered" evidence="1">
    <location>
        <begin position="236"/>
        <end position="278"/>
    </location>
</feature>
<evidence type="ECO:0000259" key="3">
    <source>
        <dbReference type="Pfam" id="PF20152"/>
    </source>
</evidence>
<dbReference type="EMBL" id="NHTK01001027">
    <property type="protein sequence ID" value="PPR03734.1"/>
    <property type="molecule type" value="Genomic_DNA"/>
</dbReference>
<keyword evidence="2" id="KW-0472">Membrane</keyword>
<feature type="compositionally biased region" description="Polar residues" evidence="1">
    <location>
        <begin position="240"/>
        <end position="256"/>
    </location>
</feature>
<name>A0A409YMC4_9AGAR</name>
<dbReference type="Proteomes" id="UP000284842">
    <property type="component" value="Unassembled WGS sequence"/>
</dbReference>
<dbReference type="InParanoid" id="A0A409YMC4"/>
<reference evidence="4 5" key="1">
    <citation type="journal article" date="2018" name="Evol. Lett.">
        <title>Horizontal gene cluster transfer increased hallucinogenic mushroom diversity.</title>
        <authorList>
            <person name="Reynolds H.T."/>
            <person name="Vijayakumar V."/>
            <person name="Gluck-Thaler E."/>
            <person name="Korotkin H.B."/>
            <person name="Matheny P.B."/>
            <person name="Slot J.C."/>
        </authorList>
    </citation>
    <scope>NUCLEOTIDE SEQUENCE [LARGE SCALE GENOMIC DNA]</scope>
    <source>
        <strain evidence="4 5">2629</strain>
    </source>
</reference>
<feature type="domain" description="DUF6534" evidence="3">
    <location>
        <begin position="74"/>
        <end position="160"/>
    </location>
</feature>